<organism evidence="3 4">
    <name type="scientific">Leifsonia stereocauli</name>
    <dbReference type="NCBI Taxonomy" id="3134136"/>
    <lineage>
        <taxon>Bacteria</taxon>
        <taxon>Bacillati</taxon>
        <taxon>Actinomycetota</taxon>
        <taxon>Actinomycetes</taxon>
        <taxon>Micrococcales</taxon>
        <taxon>Microbacteriaceae</taxon>
        <taxon>Leifsonia</taxon>
    </lineage>
</organism>
<dbReference type="InterPro" id="IPR003870">
    <property type="entry name" value="DUF222"/>
</dbReference>
<comment type="caution">
    <text evidence="3">The sequence shown here is derived from an EMBL/GenBank/DDBJ whole genome shotgun (WGS) entry which is preliminary data.</text>
</comment>
<name>A0ABU9W7A1_9MICO</name>
<sequence>MKNHFRLLRNSLAALRMAWRGALPAVLIPGADAAAAAVRSMSDAGLVRVVDALSALARAVGALQVLVAGEVARRSRPELGAEGLAKVQGFSSPAALLAASAGASVGDATALITVGEATAGRESFTGERMPSKHPFVEAAVAGGCISVAAAAMITRMLDKVALRADPQRLIETEETLTVAAAELSLGGLSVAVKYAEGRLDADGVQPREDELRAGRSLSIVEEKSGAVVLRGHFAPVEGAAIVGAINALVSAELRRARDAFGPSHPCSCPDGTPTEACTCADPVLVEQRTLAQMRADALADIARHVIGCEETTIDATTAVVVRMDVDDLADPDSVGVATIDGIAQPISAATARCLAASAGIIPLVLGGDSVPLDLGRSQRLFSRSQKIALAERDGGCAFPDCTRPPQFCDAHHIRWWDRHHGSTDIANGVLLCSYHHHLLHREGWAIRVVENRTWFTPPVHIDPAQRPRPGNNLRRLLLRPMVPGAGENDAGGADERAA</sequence>
<feature type="domain" description="HNH nuclease" evidence="2">
    <location>
        <begin position="384"/>
        <end position="437"/>
    </location>
</feature>
<dbReference type="SMART" id="SM00507">
    <property type="entry name" value="HNHc"/>
    <property type="match status" value="1"/>
</dbReference>
<dbReference type="InterPro" id="IPR003615">
    <property type="entry name" value="HNH_nuc"/>
</dbReference>
<gene>
    <name evidence="3" type="ORF">WJX64_15080</name>
</gene>
<protein>
    <submittedName>
        <fullName evidence="3">DUF222 domain-containing protein</fullName>
    </submittedName>
</protein>
<evidence type="ECO:0000313" key="3">
    <source>
        <dbReference type="EMBL" id="MEN1947880.1"/>
    </source>
</evidence>
<dbReference type="RefSeq" id="WP_342115565.1">
    <property type="nucleotide sequence ID" value="NZ_JBCAUN010000003.1"/>
</dbReference>
<evidence type="ECO:0000256" key="1">
    <source>
        <dbReference type="SAM" id="SignalP"/>
    </source>
</evidence>
<reference evidence="3 4" key="1">
    <citation type="submission" date="2024-03" db="EMBL/GenBank/DDBJ databases">
        <title>YIM 134122 draft genome.</title>
        <authorList>
            <person name="Zuo S."/>
            <person name="Xiong L."/>
        </authorList>
    </citation>
    <scope>NUCLEOTIDE SEQUENCE [LARGE SCALE GENOMIC DNA]</scope>
    <source>
        <strain evidence="3 4">YIM 134122</strain>
    </source>
</reference>
<dbReference type="EMBL" id="JBCLVG010000003">
    <property type="protein sequence ID" value="MEN1947880.1"/>
    <property type="molecule type" value="Genomic_DNA"/>
</dbReference>
<accession>A0ABU9W7A1</accession>
<evidence type="ECO:0000259" key="2">
    <source>
        <dbReference type="SMART" id="SM00507"/>
    </source>
</evidence>
<keyword evidence="4" id="KW-1185">Reference proteome</keyword>
<proteinExistence type="predicted"/>
<keyword evidence="1" id="KW-0732">Signal</keyword>
<feature type="chain" id="PRO_5045531422" evidence="1">
    <location>
        <begin position="26"/>
        <end position="498"/>
    </location>
</feature>
<evidence type="ECO:0000313" key="4">
    <source>
        <dbReference type="Proteomes" id="UP001425155"/>
    </source>
</evidence>
<dbReference type="Pfam" id="PF02720">
    <property type="entry name" value="DUF222"/>
    <property type="match status" value="1"/>
</dbReference>
<feature type="signal peptide" evidence="1">
    <location>
        <begin position="1"/>
        <end position="25"/>
    </location>
</feature>
<dbReference type="Proteomes" id="UP001425155">
    <property type="component" value="Unassembled WGS sequence"/>
</dbReference>